<organism evidence="1 2">
    <name type="scientific">Paraphaeosphaeria minitans</name>
    <dbReference type="NCBI Taxonomy" id="565426"/>
    <lineage>
        <taxon>Eukaryota</taxon>
        <taxon>Fungi</taxon>
        <taxon>Dikarya</taxon>
        <taxon>Ascomycota</taxon>
        <taxon>Pezizomycotina</taxon>
        <taxon>Dothideomycetes</taxon>
        <taxon>Pleosporomycetidae</taxon>
        <taxon>Pleosporales</taxon>
        <taxon>Massarineae</taxon>
        <taxon>Didymosphaeriaceae</taxon>
        <taxon>Paraphaeosphaeria</taxon>
    </lineage>
</organism>
<evidence type="ECO:0000313" key="2">
    <source>
        <dbReference type="Proteomes" id="UP000756921"/>
    </source>
</evidence>
<name>A0A9P6G592_9PLEO</name>
<gene>
    <name evidence="1" type="ORF">PMIN01_12648</name>
</gene>
<evidence type="ECO:0000313" key="1">
    <source>
        <dbReference type="EMBL" id="KAF9728958.1"/>
    </source>
</evidence>
<dbReference type="EMBL" id="WJXW01000017">
    <property type="protein sequence ID" value="KAF9728958.1"/>
    <property type="molecule type" value="Genomic_DNA"/>
</dbReference>
<dbReference type="Proteomes" id="UP000756921">
    <property type="component" value="Unassembled WGS sequence"/>
</dbReference>
<proteinExistence type="predicted"/>
<protein>
    <submittedName>
        <fullName evidence="1">Uncharacterized protein</fullName>
    </submittedName>
</protein>
<dbReference type="AlphaFoldDB" id="A0A9P6G592"/>
<accession>A0A9P6G592</accession>
<reference evidence="1" key="1">
    <citation type="journal article" date="2020" name="Mol. Plant Microbe Interact.">
        <title>Genome Sequence of the Biocontrol Agent Coniothyrium minitans strain Conio (IMI 134523).</title>
        <authorList>
            <person name="Patel D."/>
            <person name="Shittu T.A."/>
            <person name="Baroncelli R."/>
            <person name="Muthumeenakshi S."/>
            <person name="Osborne T.H."/>
            <person name="Janganan T.K."/>
            <person name="Sreenivasaprasad S."/>
        </authorList>
    </citation>
    <scope>NUCLEOTIDE SEQUENCE</scope>
    <source>
        <strain evidence="1">Conio</strain>
    </source>
</reference>
<keyword evidence="2" id="KW-1185">Reference proteome</keyword>
<sequence>MWRRGYQIWGRRLGVAWRVPPLRRTTSSVERH</sequence>
<comment type="caution">
    <text evidence="1">The sequence shown here is derived from an EMBL/GenBank/DDBJ whole genome shotgun (WGS) entry which is preliminary data.</text>
</comment>